<proteinExistence type="predicted"/>
<feature type="compositionally biased region" description="Pro residues" evidence="1">
    <location>
        <begin position="364"/>
        <end position="373"/>
    </location>
</feature>
<dbReference type="AlphaFoldDB" id="A0A167NTL6"/>
<accession>A0A167NTL6</accession>
<protein>
    <recommendedName>
        <fullName evidence="4">DNA replication regulator Sld3 C-terminal domain-containing protein</fullName>
    </recommendedName>
</protein>
<dbReference type="Proteomes" id="UP000076738">
    <property type="component" value="Unassembled WGS sequence"/>
</dbReference>
<feature type="compositionally biased region" description="Pro residues" evidence="1">
    <location>
        <begin position="258"/>
        <end position="272"/>
    </location>
</feature>
<dbReference type="OrthoDB" id="3003917at2759"/>
<reference evidence="2 3" key="1">
    <citation type="journal article" date="2016" name="Mol. Biol. Evol.">
        <title>Comparative Genomics of Early-Diverging Mushroom-Forming Fungi Provides Insights into the Origins of Lignocellulose Decay Capabilities.</title>
        <authorList>
            <person name="Nagy L.G."/>
            <person name="Riley R."/>
            <person name="Tritt A."/>
            <person name="Adam C."/>
            <person name="Daum C."/>
            <person name="Floudas D."/>
            <person name="Sun H."/>
            <person name="Yadav J.S."/>
            <person name="Pangilinan J."/>
            <person name="Larsson K.H."/>
            <person name="Matsuura K."/>
            <person name="Barry K."/>
            <person name="Labutti K."/>
            <person name="Kuo R."/>
            <person name="Ohm R.A."/>
            <person name="Bhattacharya S.S."/>
            <person name="Shirouzu T."/>
            <person name="Yoshinaga Y."/>
            <person name="Martin F.M."/>
            <person name="Grigoriev I.V."/>
            <person name="Hibbett D.S."/>
        </authorList>
    </citation>
    <scope>NUCLEOTIDE SEQUENCE [LARGE SCALE GENOMIC DNA]</scope>
    <source>
        <strain evidence="2 3">TUFC12733</strain>
    </source>
</reference>
<gene>
    <name evidence="2" type="ORF">CALVIDRAFT_554132</name>
</gene>
<feature type="region of interest" description="Disordered" evidence="1">
    <location>
        <begin position="169"/>
        <end position="195"/>
    </location>
</feature>
<feature type="region of interest" description="Disordered" evidence="1">
    <location>
        <begin position="254"/>
        <end position="280"/>
    </location>
</feature>
<feature type="region of interest" description="Disordered" evidence="1">
    <location>
        <begin position="117"/>
        <end position="138"/>
    </location>
</feature>
<name>A0A167NTL6_CALVF</name>
<keyword evidence="3" id="KW-1185">Reference proteome</keyword>
<evidence type="ECO:0000256" key="1">
    <source>
        <dbReference type="SAM" id="MobiDB-lite"/>
    </source>
</evidence>
<evidence type="ECO:0008006" key="4">
    <source>
        <dbReference type="Google" id="ProtNLM"/>
    </source>
</evidence>
<organism evidence="2 3">
    <name type="scientific">Calocera viscosa (strain TUFC12733)</name>
    <dbReference type="NCBI Taxonomy" id="1330018"/>
    <lineage>
        <taxon>Eukaryota</taxon>
        <taxon>Fungi</taxon>
        <taxon>Dikarya</taxon>
        <taxon>Basidiomycota</taxon>
        <taxon>Agaricomycotina</taxon>
        <taxon>Dacrymycetes</taxon>
        <taxon>Dacrymycetales</taxon>
        <taxon>Dacrymycetaceae</taxon>
        <taxon>Calocera</taxon>
    </lineage>
</organism>
<evidence type="ECO:0000313" key="3">
    <source>
        <dbReference type="Proteomes" id="UP000076738"/>
    </source>
</evidence>
<dbReference type="STRING" id="1330018.A0A167NTL6"/>
<sequence>MTAPPPFPALDLSCPLAWPAAHSSDYPLRTTPSDTPAQTVHRVYLETLWLPEVLAQALRGVCVDLDGIERKFRVILPGLLGVEGAEGTGGGEVGEGAQTEVALMRFVWRVRCRNREKGERMREGEGDGEEDGEDKEDRERAVWFDELERREVQIQALIRLLLVTLPPLPPAPSPKKRKRERHAAPAPPTPEEEFDSLTDRLCIWHALGSVVEEVRLPGSEEERGWVRVWQEDVLAPLFERTLAAPLVQAFHEKLDPTLSPPSSPAPSPPGSPSLPAFAGLPTLSNSLETASMSSRSASLSSVSFGAPGYRRSMSVSSAGGSTRSVSVTRTGVNNSRNWAGKEVRMGKRAIGGARPRGRQASLPAAPPPQPAPRPFKRAETQTLVMSTPVKKSGLPNRVAPSSTDEVMETPQKGG</sequence>
<dbReference type="EMBL" id="KV417277">
    <property type="protein sequence ID" value="KZO98058.1"/>
    <property type="molecule type" value="Genomic_DNA"/>
</dbReference>
<evidence type="ECO:0000313" key="2">
    <source>
        <dbReference type="EMBL" id="KZO98058.1"/>
    </source>
</evidence>
<feature type="region of interest" description="Disordered" evidence="1">
    <location>
        <begin position="350"/>
        <end position="414"/>
    </location>
</feature>